<dbReference type="FunFam" id="3.20.20.100:FF:000015">
    <property type="entry name" value="Oxidoreductase, aldo/keto reductase family"/>
    <property type="match status" value="1"/>
</dbReference>
<dbReference type="SUPFAM" id="SSF51430">
    <property type="entry name" value="NAD(P)-linked oxidoreductase"/>
    <property type="match status" value="1"/>
</dbReference>
<feature type="binding site" evidence="5">
    <location>
        <position position="115"/>
    </location>
    <ligand>
        <name>substrate</name>
    </ligand>
</feature>
<dbReference type="InterPro" id="IPR020471">
    <property type="entry name" value="AKR"/>
</dbReference>
<keyword evidence="2" id="KW-0521">NADP</keyword>
<dbReference type="InterPro" id="IPR018170">
    <property type="entry name" value="Aldo/ket_reductase_CS"/>
</dbReference>
<dbReference type="InterPro" id="IPR036812">
    <property type="entry name" value="NAD(P)_OxRdtase_dom_sf"/>
</dbReference>
<reference evidence="9" key="1">
    <citation type="submission" date="2016-09" db="EMBL/GenBank/DDBJ databases">
        <authorList>
            <person name="Gulvik C.A."/>
        </authorList>
    </citation>
    <scope>NUCLEOTIDE SEQUENCE [LARGE SCALE GENOMIC DNA]</scope>
    <source>
        <strain evidence="9">DSM 23328</strain>
    </source>
</reference>
<dbReference type="PIRSF" id="PIRSF000097">
    <property type="entry name" value="AKR"/>
    <property type="match status" value="1"/>
</dbReference>
<dbReference type="EMBL" id="MIJZ01000015">
    <property type="protein sequence ID" value="OEG10204.1"/>
    <property type="molecule type" value="Genomic_DNA"/>
</dbReference>
<dbReference type="AlphaFoldDB" id="A0A1E5GBW4"/>
<comment type="similarity">
    <text evidence="1">Belongs to the aldo/keto reductase family.</text>
</comment>
<evidence type="ECO:0000256" key="1">
    <source>
        <dbReference type="ARBA" id="ARBA00007905"/>
    </source>
</evidence>
<dbReference type="PROSITE" id="PS00062">
    <property type="entry name" value="ALDOKETO_REDUCTASE_2"/>
    <property type="match status" value="1"/>
</dbReference>
<feature type="domain" description="NADP-dependent oxidoreductase" evidence="7">
    <location>
        <begin position="26"/>
        <end position="265"/>
    </location>
</feature>
<feature type="site" description="Lowers pKa of active site Tyr" evidence="6">
    <location>
        <position position="82"/>
    </location>
</feature>
<evidence type="ECO:0000256" key="6">
    <source>
        <dbReference type="PIRSR" id="PIRSR000097-3"/>
    </source>
</evidence>
<evidence type="ECO:0000313" key="8">
    <source>
        <dbReference type="EMBL" id="OEG10204.1"/>
    </source>
</evidence>
<evidence type="ECO:0000256" key="5">
    <source>
        <dbReference type="PIRSR" id="PIRSR000097-2"/>
    </source>
</evidence>
<evidence type="ECO:0000256" key="4">
    <source>
        <dbReference type="PIRSR" id="PIRSR000097-1"/>
    </source>
</evidence>
<comment type="caution">
    <text evidence="8">The sequence shown here is derived from an EMBL/GenBank/DDBJ whole genome shotgun (WGS) entry which is preliminary data.</text>
</comment>
<evidence type="ECO:0000259" key="7">
    <source>
        <dbReference type="Pfam" id="PF00248"/>
    </source>
</evidence>
<dbReference type="STRING" id="903984.BCR21_12700"/>
<dbReference type="PRINTS" id="PR00069">
    <property type="entry name" value="ALDKETRDTASE"/>
</dbReference>
<gene>
    <name evidence="8" type="ORF">BCR21_12700</name>
</gene>
<dbReference type="OrthoDB" id="9804790at2"/>
<dbReference type="Proteomes" id="UP000094068">
    <property type="component" value="Unassembled WGS sequence"/>
</dbReference>
<dbReference type="PANTHER" id="PTHR43827:SF3">
    <property type="entry name" value="NADP-DEPENDENT OXIDOREDUCTASE DOMAIN-CONTAINING PROTEIN"/>
    <property type="match status" value="1"/>
</dbReference>
<dbReference type="PANTHER" id="PTHR43827">
    <property type="entry name" value="2,5-DIKETO-D-GLUCONIC ACID REDUCTASE"/>
    <property type="match status" value="1"/>
</dbReference>
<evidence type="ECO:0000256" key="2">
    <source>
        <dbReference type="ARBA" id="ARBA00022857"/>
    </source>
</evidence>
<accession>A0A1E5GBW4</accession>
<proteinExistence type="inferred from homology"/>
<evidence type="ECO:0000313" key="9">
    <source>
        <dbReference type="Proteomes" id="UP000094068"/>
    </source>
</evidence>
<name>A0A1E5GBW4_9ENTE</name>
<protein>
    <submittedName>
        <fullName evidence="8">Glyoxal reductase</fullName>
    </submittedName>
</protein>
<evidence type="ECO:0000256" key="3">
    <source>
        <dbReference type="ARBA" id="ARBA00023002"/>
    </source>
</evidence>
<dbReference type="Gene3D" id="3.20.20.100">
    <property type="entry name" value="NADP-dependent oxidoreductase domain"/>
    <property type="match status" value="1"/>
</dbReference>
<keyword evidence="9" id="KW-1185">Reference proteome</keyword>
<sequence length="280" mass="31340">MIHSLTDTILLNNKVKMPGFGLGVFQVSNEETVLSVQKAIEAGYVSIDTAQIYGNEAGVGEGIKHGLASTGKKRNELFVTSKIWNHGLNYDQTIAAFNDSLASLGLDYLDLYLIHWPGDNEFLEPWSALEDLYLSGKIKAIGVSNFEIHHLKTLLEKSRITPTVNQVELHPRMAQKEVRAFAKEKGIQTEAWSPLMQGQLLEDETILKLAEKYQKSAAQIILRWHVQNDIIVIPKSVQEARIKSNAAIFDFELATEDLAMIDQLDNGTRVGPNPDTFFFE</sequence>
<feature type="active site" description="Proton donor" evidence="4">
    <location>
        <position position="53"/>
    </location>
</feature>
<organism evidence="8 9">
    <name type="scientific">Enterococcus ureasiticus</name>
    <dbReference type="NCBI Taxonomy" id="903984"/>
    <lineage>
        <taxon>Bacteria</taxon>
        <taxon>Bacillati</taxon>
        <taxon>Bacillota</taxon>
        <taxon>Bacilli</taxon>
        <taxon>Lactobacillales</taxon>
        <taxon>Enterococcaceae</taxon>
        <taxon>Enterococcus</taxon>
    </lineage>
</organism>
<keyword evidence="3" id="KW-0560">Oxidoreductase</keyword>
<dbReference type="InterPro" id="IPR023210">
    <property type="entry name" value="NADP_OxRdtase_dom"/>
</dbReference>
<dbReference type="GO" id="GO:0016616">
    <property type="term" value="F:oxidoreductase activity, acting on the CH-OH group of donors, NAD or NADP as acceptor"/>
    <property type="evidence" value="ECO:0007669"/>
    <property type="project" value="UniProtKB-ARBA"/>
</dbReference>
<dbReference type="RefSeq" id="WP_069646900.1">
    <property type="nucleotide sequence ID" value="NZ_MIJZ01000015.1"/>
</dbReference>
<dbReference type="Pfam" id="PF00248">
    <property type="entry name" value="Aldo_ket_red"/>
    <property type="match status" value="1"/>
</dbReference>
<dbReference type="PROSITE" id="PS00063">
    <property type="entry name" value="ALDOKETO_REDUCTASE_3"/>
    <property type="match status" value="1"/>
</dbReference>